<dbReference type="EMBL" id="CP003600">
    <property type="protein sequence ID" value="AFY92894.1"/>
    <property type="molecule type" value="Genomic_DNA"/>
</dbReference>
<name>K9UFB1_CHAP6</name>
<reference evidence="1 2" key="1">
    <citation type="submission" date="2012-05" db="EMBL/GenBank/DDBJ databases">
        <title>Finished chromosome of genome of Chamaesiphon sp. PCC 6605.</title>
        <authorList>
            <consortium name="US DOE Joint Genome Institute"/>
            <person name="Gugger M."/>
            <person name="Coursin T."/>
            <person name="Rippka R."/>
            <person name="Tandeau De Marsac N."/>
            <person name="Huntemann M."/>
            <person name="Wei C.-L."/>
            <person name="Han J."/>
            <person name="Detter J.C."/>
            <person name="Han C."/>
            <person name="Tapia R."/>
            <person name="Chen A."/>
            <person name="Kyrpides N."/>
            <person name="Mavromatis K."/>
            <person name="Markowitz V."/>
            <person name="Szeto E."/>
            <person name="Ivanova N."/>
            <person name="Pagani I."/>
            <person name="Pati A."/>
            <person name="Goodwin L."/>
            <person name="Nordberg H.P."/>
            <person name="Cantor M.N."/>
            <person name="Hua S.X."/>
            <person name="Woyke T."/>
            <person name="Kerfeld C.A."/>
        </authorList>
    </citation>
    <scope>NUCLEOTIDE SEQUENCE [LARGE SCALE GENOMIC DNA]</scope>
    <source>
        <strain evidence="2">ATCC 27169 / PCC 6605</strain>
    </source>
</reference>
<dbReference type="KEGG" id="cmp:Cha6605_1773"/>
<evidence type="ECO:0008006" key="3">
    <source>
        <dbReference type="Google" id="ProtNLM"/>
    </source>
</evidence>
<dbReference type="PATRIC" id="fig|1173020.3.peg.2026"/>
<dbReference type="OrthoDB" id="462798at2"/>
<protein>
    <recommendedName>
        <fullName evidence="3">Fertility inhibition FinO-like protein</fullName>
    </recommendedName>
</protein>
<dbReference type="Proteomes" id="UP000010366">
    <property type="component" value="Chromosome"/>
</dbReference>
<proteinExistence type="predicted"/>
<dbReference type="eggNOG" id="COG3781">
    <property type="taxonomic scope" value="Bacteria"/>
</dbReference>
<organism evidence="1 2">
    <name type="scientific">Chamaesiphon minutus (strain ATCC 27169 / PCC 6605)</name>
    <dbReference type="NCBI Taxonomy" id="1173020"/>
    <lineage>
        <taxon>Bacteria</taxon>
        <taxon>Bacillati</taxon>
        <taxon>Cyanobacteriota</taxon>
        <taxon>Cyanophyceae</taxon>
        <taxon>Gomontiellales</taxon>
        <taxon>Chamaesiphonaceae</taxon>
        <taxon>Chamaesiphon</taxon>
    </lineage>
</organism>
<dbReference type="AlphaFoldDB" id="K9UFB1"/>
<gene>
    <name evidence="1" type="ORF">Cha6605_1773</name>
</gene>
<keyword evidence="2" id="KW-1185">Reference proteome</keyword>
<accession>K9UFB1</accession>
<sequence>MPTVGKLELTIKISELPEVKTVENGLQHFELDCNGRIFSVTVKPKMWKKLTDAQANWTMWVAAIAGQLGTMTPNGFVLEQPNIQVFEKKPRAEVASAE</sequence>
<dbReference type="HOGENOM" id="CLU_2328647_0_0_3"/>
<dbReference type="STRING" id="1173020.Cha6605_1773"/>
<dbReference type="RefSeq" id="WP_015159065.1">
    <property type="nucleotide sequence ID" value="NC_019697.1"/>
</dbReference>
<evidence type="ECO:0000313" key="2">
    <source>
        <dbReference type="Proteomes" id="UP000010366"/>
    </source>
</evidence>
<evidence type="ECO:0000313" key="1">
    <source>
        <dbReference type="EMBL" id="AFY92894.1"/>
    </source>
</evidence>